<reference evidence="2 3" key="1">
    <citation type="submission" date="2019-03" db="EMBL/GenBank/DDBJ databases">
        <title>Single cell metagenomics reveals metabolic interactions within the superorganism composed of flagellate Streblomastix strix and complex community of Bacteroidetes bacteria on its surface.</title>
        <authorList>
            <person name="Treitli S.C."/>
            <person name="Kolisko M."/>
            <person name="Husnik F."/>
            <person name="Keeling P."/>
            <person name="Hampl V."/>
        </authorList>
    </citation>
    <scope>NUCLEOTIDE SEQUENCE [LARGE SCALE GENOMIC DNA]</scope>
    <source>
        <strain evidence="2">ST1C</strain>
    </source>
</reference>
<protein>
    <submittedName>
        <fullName evidence="2">Uncharacterized protein</fullName>
    </submittedName>
</protein>
<accession>A0A5J4W7I5</accession>
<evidence type="ECO:0000313" key="3">
    <source>
        <dbReference type="Proteomes" id="UP000324800"/>
    </source>
</evidence>
<dbReference type="EMBL" id="SNRW01003091">
    <property type="protein sequence ID" value="KAA6390817.1"/>
    <property type="molecule type" value="Genomic_DNA"/>
</dbReference>
<feature type="region of interest" description="Disordered" evidence="1">
    <location>
        <begin position="1"/>
        <end position="26"/>
    </location>
</feature>
<proteinExistence type="predicted"/>
<gene>
    <name evidence="2" type="ORF">EZS28_013655</name>
</gene>
<comment type="caution">
    <text evidence="2">The sequence shown here is derived from an EMBL/GenBank/DDBJ whole genome shotgun (WGS) entry which is preliminary data.</text>
</comment>
<name>A0A5J4W7I5_9EUKA</name>
<evidence type="ECO:0000256" key="1">
    <source>
        <dbReference type="SAM" id="MobiDB-lite"/>
    </source>
</evidence>
<evidence type="ECO:0000313" key="2">
    <source>
        <dbReference type="EMBL" id="KAA6390817.1"/>
    </source>
</evidence>
<dbReference type="Proteomes" id="UP000324800">
    <property type="component" value="Unassembled WGS sequence"/>
</dbReference>
<dbReference type="AlphaFoldDB" id="A0A5J4W7I5"/>
<sequence>MMLRRINNTIRQTPSKDSNKAPNCTQLESQKPATCHYPLDPDSTIATPEEVPPNAITDAQALLAELSWQETSQIIFFVDEPSEEQIIDAKQFARAASNLVELQRPSKHNNLPTNVIKQKICIFKRPLCDLILDFDVEFKSQSPYDKSKGNEVIRIYEMDMRQRMVRE</sequence>
<organism evidence="2 3">
    <name type="scientific">Streblomastix strix</name>
    <dbReference type="NCBI Taxonomy" id="222440"/>
    <lineage>
        <taxon>Eukaryota</taxon>
        <taxon>Metamonada</taxon>
        <taxon>Preaxostyla</taxon>
        <taxon>Oxymonadida</taxon>
        <taxon>Streblomastigidae</taxon>
        <taxon>Streblomastix</taxon>
    </lineage>
</organism>